<evidence type="ECO:0000313" key="8">
    <source>
        <dbReference type="Proteomes" id="UP000604046"/>
    </source>
</evidence>
<dbReference type="Pfam" id="PF04116">
    <property type="entry name" value="FA_hydroxylase"/>
    <property type="match status" value="1"/>
</dbReference>
<evidence type="ECO:0000256" key="4">
    <source>
        <dbReference type="ARBA" id="ARBA00023136"/>
    </source>
</evidence>
<accession>A0A812K1D5</accession>
<evidence type="ECO:0000256" key="5">
    <source>
        <dbReference type="SAM" id="Phobius"/>
    </source>
</evidence>
<feature type="transmembrane region" description="Helical" evidence="5">
    <location>
        <begin position="130"/>
        <end position="156"/>
    </location>
</feature>
<keyword evidence="4 5" id="KW-0472">Membrane</keyword>
<protein>
    <submittedName>
        <fullName evidence="7">STE1 protein</fullName>
    </submittedName>
</protein>
<dbReference type="GO" id="GO:0016020">
    <property type="term" value="C:membrane"/>
    <property type="evidence" value="ECO:0007669"/>
    <property type="project" value="UniProtKB-SubCell"/>
</dbReference>
<dbReference type="EMBL" id="CAJNDS010000523">
    <property type="protein sequence ID" value="CAE7214716.1"/>
    <property type="molecule type" value="Genomic_DNA"/>
</dbReference>
<proteinExistence type="predicted"/>
<reference evidence="7" key="1">
    <citation type="submission" date="2021-02" db="EMBL/GenBank/DDBJ databases">
        <authorList>
            <person name="Dougan E. K."/>
            <person name="Rhodes N."/>
            <person name="Thang M."/>
            <person name="Chan C."/>
        </authorList>
    </citation>
    <scope>NUCLEOTIDE SEQUENCE</scope>
</reference>
<dbReference type="GO" id="GO:0016491">
    <property type="term" value="F:oxidoreductase activity"/>
    <property type="evidence" value="ECO:0007669"/>
    <property type="project" value="InterPro"/>
</dbReference>
<comment type="subcellular location">
    <subcellularLocation>
        <location evidence="1">Membrane</location>
    </subcellularLocation>
</comment>
<organism evidence="7 8">
    <name type="scientific">Symbiodinium natans</name>
    <dbReference type="NCBI Taxonomy" id="878477"/>
    <lineage>
        <taxon>Eukaryota</taxon>
        <taxon>Sar</taxon>
        <taxon>Alveolata</taxon>
        <taxon>Dinophyceae</taxon>
        <taxon>Suessiales</taxon>
        <taxon>Symbiodiniaceae</taxon>
        <taxon>Symbiodinium</taxon>
    </lineage>
</organism>
<dbReference type="GO" id="GO:0005506">
    <property type="term" value="F:iron ion binding"/>
    <property type="evidence" value="ECO:0007669"/>
    <property type="project" value="InterPro"/>
</dbReference>
<evidence type="ECO:0000256" key="3">
    <source>
        <dbReference type="ARBA" id="ARBA00022989"/>
    </source>
</evidence>
<gene>
    <name evidence="7" type="primary">STE1</name>
    <name evidence="7" type="ORF">SNAT2548_LOCUS7475</name>
</gene>
<dbReference type="AlphaFoldDB" id="A0A812K1D5"/>
<evidence type="ECO:0000256" key="1">
    <source>
        <dbReference type="ARBA" id="ARBA00004370"/>
    </source>
</evidence>
<evidence type="ECO:0000256" key="2">
    <source>
        <dbReference type="ARBA" id="ARBA00022692"/>
    </source>
</evidence>
<keyword evidence="3 5" id="KW-1133">Transmembrane helix</keyword>
<evidence type="ECO:0000313" key="7">
    <source>
        <dbReference type="EMBL" id="CAE7214716.1"/>
    </source>
</evidence>
<comment type="caution">
    <text evidence="7">The sequence shown here is derived from an EMBL/GenBank/DDBJ whole genome shotgun (WGS) entry which is preliminary data.</text>
</comment>
<dbReference type="OrthoDB" id="408954at2759"/>
<sequence>MAGAGQPWYMPLLWPAGHVYNATRGKLEPQKLSAAPELDLVGHITSMASSARSFLLAYVAIYAVYEDGGYPAFGRGASLSLDWMWPILLRNLLATWIICGFWDWFLYLSPWKESLRQFKMNSKYPPMSQLRHDAVASTVATICGTLVEIVLCHLWATNALTMHRKLSDAPLQSCVFTLTITHWRVPHFYLMHRALHPWRTTTVPDFGQVLYRHVHAQHHKSYLPTAFSGTNMHPVEATLYYAMPTVFMAWLVRLHPTIAVACIFDCAIGAWLGHDGFQWPGSGDYFHQLHHENFDCNFGAMHVPMDKWMGTFCGNNADLHTIWGEKKVGREANLEDTKIWKCQ</sequence>
<feature type="transmembrane region" description="Helical" evidence="5">
    <location>
        <begin position="85"/>
        <end position="109"/>
    </location>
</feature>
<dbReference type="GO" id="GO:0008610">
    <property type="term" value="P:lipid biosynthetic process"/>
    <property type="evidence" value="ECO:0007669"/>
    <property type="project" value="InterPro"/>
</dbReference>
<dbReference type="Proteomes" id="UP000604046">
    <property type="component" value="Unassembled WGS sequence"/>
</dbReference>
<dbReference type="InterPro" id="IPR006694">
    <property type="entry name" value="Fatty_acid_hydroxylase"/>
</dbReference>
<name>A0A812K1D5_9DINO</name>
<keyword evidence="8" id="KW-1185">Reference proteome</keyword>
<dbReference type="InterPro" id="IPR050307">
    <property type="entry name" value="Sterol_Desaturase_Related"/>
</dbReference>
<feature type="domain" description="Fatty acid hydroxylase" evidence="6">
    <location>
        <begin position="187"/>
        <end position="311"/>
    </location>
</feature>
<evidence type="ECO:0000259" key="6">
    <source>
        <dbReference type="Pfam" id="PF04116"/>
    </source>
</evidence>
<dbReference type="PANTHER" id="PTHR11863">
    <property type="entry name" value="STEROL DESATURASE"/>
    <property type="match status" value="1"/>
</dbReference>
<keyword evidence="2 5" id="KW-0812">Transmembrane</keyword>